<name>A0A2S9GTT7_9BURK</name>
<dbReference type="RefSeq" id="WP_105533881.1">
    <property type="nucleotide sequence ID" value="NZ_PUGF01000028.1"/>
</dbReference>
<proteinExistence type="predicted"/>
<reference evidence="2 3" key="1">
    <citation type="submission" date="2018-02" db="EMBL/GenBank/DDBJ databases">
        <title>Solimicrobium silvestre gen. nov., sp. nov., isolated from alpine forest soil.</title>
        <authorList>
            <person name="Margesin R."/>
            <person name="Albuquerque L."/>
            <person name="Zhang D.-C."/>
            <person name="Froufe H.J.C."/>
            <person name="Severino R."/>
            <person name="Roxo I."/>
            <person name="Egas C."/>
            <person name="Da Costa M.S."/>
        </authorList>
    </citation>
    <scope>NUCLEOTIDE SEQUENCE [LARGE SCALE GENOMIC DNA]</scope>
    <source>
        <strain evidence="2 3">S20-91</strain>
    </source>
</reference>
<dbReference type="InterPro" id="IPR010727">
    <property type="entry name" value="DUF1302"/>
</dbReference>
<feature type="chain" id="PRO_5015417307" description="DUF1302 domain-containing protein" evidence="1">
    <location>
        <begin position="46"/>
        <end position="639"/>
    </location>
</feature>
<protein>
    <recommendedName>
        <fullName evidence="4">DUF1302 domain-containing protein</fullName>
    </recommendedName>
</protein>
<keyword evidence="1" id="KW-0732">Signal</keyword>
<feature type="signal peptide" evidence="1">
    <location>
        <begin position="1"/>
        <end position="45"/>
    </location>
</feature>
<comment type="caution">
    <text evidence="2">The sequence shown here is derived from an EMBL/GenBank/DDBJ whole genome shotgun (WGS) entry which is preliminary data.</text>
</comment>
<accession>A0A2S9GTT7</accession>
<evidence type="ECO:0000313" key="2">
    <source>
        <dbReference type="EMBL" id="PRC91147.1"/>
    </source>
</evidence>
<evidence type="ECO:0008006" key="4">
    <source>
        <dbReference type="Google" id="ProtNLM"/>
    </source>
</evidence>
<dbReference type="Proteomes" id="UP000237839">
    <property type="component" value="Unassembled WGS sequence"/>
</dbReference>
<evidence type="ECO:0000313" key="3">
    <source>
        <dbReference type="Proteomes" id="UP000237839"/>
    </source>
</evidence>
<dbReference type="AlphaFoldDB" id="A0A2S9GTT7"/>
<evidence type="ECO:0000256" key="1">
    <source>
        <dbReference type="SAM" id="SignalP"/>
    </source>
</evidence>
<organism evidence="2 3">
    <name type="scientific">Solimicrobium silvestre</name>
    <dbReference type="NCBI Taxonomy" id="2099400"/>
    <lineage>
        <taxon>Bacteria</taxon>
        <taxon>Pseudomonadati</taxon>
        <taxon>Pseudomonadota</taxon>
        <taxon>Betaproteobacteria</taxon>
        <taxon>Burkholderiales</taxon>
        <taxon>Oxalobacteraceae</taxon>
        <taxon>Solimicrobium</taxon>
    </lineage>
</organism>
<dbReference type="OrthoDB" id="8522166at2"/>
<sequence>MIDLGKSGKQRQLLRLKPRVMAQACSVALMALSVGGISYSSTAFADAFTLDNGDQGQWTADMSLGNTWRTMNANPALYSKPYGGTAGDGNQDGNLNYGKGDSVSTPFTISGELQLKHDTFGVVLGLKAWYDYTLEHKTVPIGSAANGFIANSKLNDSNYAPLSKFSGVAVNNAYLFNTFSTFDDKPLTIKLGDQVVNWGESLFIPGMNQFGAFNLGATHEPGATVKDILIPIPQVSANWGLGGGLSVEAFYQFVWIPNVAPGCGTFFSPSDVYNCGNATTPLLGDAIGNQYTQLTGSPLLHGINFGVSSLPEKDPKSSGQAGISSHYFASSISTDFGVYFARYNQRTPDLSISNTPSNNPLSIYSGNYTGKLGAKAGVANFLSPLTAYWDYSATDIQVAGLSAATEVGGWSLAGEVSYTKGLPVQINPADLVVGEQLGKLFGPLAGPLYKMGSSPSNSEIQGYDLHNKSQLQMNTTKVLSQVIGAESLTLVGEVGMQHWSGIGDPNDPASIRYGRAFLYGFATNNAAVCAKLNPNPAYCAANGFDTSSAWGYRMQAELSYPNALAGWNLKPRVFWSQDVRGTSGDGIFLQDRETLGLVLRADYLNKYYAQIAYTTYNHHAIYDPMNDRDNISAVIGIHF</sequence>
<dbReference type="EMBL" id="PUGF01000028">
    <property type="protein sequence ID" value="PRC91147.1"/>
    <property type="molecule type" value="Genomic_DNA"/>
</dbReference>
<keyword evidence="3" id="KW-1185">Reference proteome</keyword>
<dbReference type="Pfam" id="PF06980">
    <property type="entry name" value="DUF1302"/>
    <property type="match status" value="1"/>
</dbReference>
<gene>
    <name evidence="2" type="ORF">S2091_4148</name>
</gene>